<feature type="compositionally biased region" description="Gly residues" evidence="1">
    <location>
        <begin position="9"/>
        <end position="20"/>
    </location>
</feature>
<dbReference type="InterPro" id="IPR036188">
    <property type="entry name" value="FAD/NAD-bd_sf"/>
</dbReference>
<feature type="domain" description="Amine oxidase" evidence="2">
    <location>
        <begin position="27"/>
        <end position="275"/>
    </location>
</feature>
<evidence type="ECO:0000256" key="1">
    <source>
        <dbReference type="SAM" id="MobiDB-lite"/>
    </source>
</evidence>
<dbReference type="PANTHER" id="PTHR42923">
    <property type="entry name" value="PROTOPORPHYRINOGEN OXIDASE"/>
    <property type="match status" value="1"/>
</dbReference>
<dbReference type="SUPFAM" id="SSF54373">
    <property type="entry name" value="FAD-linked reductases, C-terminal domain"/>
    <property type="match status" value="1"/>
</dbReference>
<dbReference type="STRING" id="1194083.BN12_1580009"/>
<reference evidence="3 4" key="1">
    <citation type="journal article" date="2013" name="ISME J.">
        <title>A metabolic model for members of the genus Tetrasphaera involved in enhanced biological phosphorus removal.</title>
        <authorList>
            <person name="Kristiansen R."/>
            <person name="Nguyen H.T.T."/>
            <person name="Saunders A.M."/>
            <person name="Nielsen J.L."/>
            <person name="Wimmer R."/>
            <person name="Le V.Q."/>
            <person name="McIlroy S.J."/>
            <person name="Petrovski S."/>
            <person name="Seviour R.J."/>
            <person name="Calteau A."/>
            <person name="Nielsen K.L."/>
            <person name="Nielsen P.H."/>
        </authorList>
    </citation>
    <scope>NUCLEOTIDE SEQUENCE [LARGE SCALE GENOMIC DNA]</scope>
    <source>
        <strain evidence="3 4">T1-X7</strain>
    </source>
</reference>
<keyword evidence="4" id="KW-1185">Reference proteome</keyword>
<evidence type="ECO:0000259" key="2">
    <source>
        <dbReference type="Pfam" id="PF01593"/>
    </source>
</evidence>
<dbReference type="SUPFAM" id="SSF51905">
    <property type="entry name" value="FAD/NAD(P)-binding domain"/>
    <property type="match status" value="1"/>
</dbReference>
<dbReference type="InterPro" id="IPR050464">
    <property type="entry name" value="Zeta_carotene_desat/Oxidored"/>
</dbReference>
<dbReference type="AlphaFoldDB" id="A0A077LYE9"/>
<name>A0A077LYE9_9MICO</name>
<protein>
    <submittedName>
        <fullName evidence="3">Putative protoporphyrinogen oxidase</fullName>
    </submittedName>
</protein>
<proteinExistence type="predicted"/>
<dbReference type="Proteomes" id="UP000035721">
    <property type="component" value="Unassembled WGS sequence"/>
</dbReference>
<evidence type="ECO:0000313" key="4">
    <source>
        <dbReference type="Proteomes" id="UP000035721"/>
    </source>
</evidence>
<evidence type="ECO:0000313" key="3">
    <source>
        <dbReference type="EMBL" id="CCH77004.1"/>
    </source>
</evidence>
<dbReference type="InterPro" id="IPR002937">
    <property type="entry name" value="Amino_oxidase"/>
</dbReference>
<accession>A0A077LYE9</accession>
<dbReference type="Pfam" id="PF01593">
    <property type="entry name" value="Amino_oxidase"/>
    <property type="match status" value="1"/>
</dbReference>
<dbReference type="Gene3D" id="3.50.50.60">
    <property type="entry name" value="FAD/NAD(P)-binding domain"/>
    <property type="match status" value="1"/>
</dbReference>
<sequence length="285" mass="29275">MDRALVGRTPGGRTTGGRTPGGRTTAGSAFVGVRGGVGSLPRALADLLRARGVTIRTGTIARELRRGDDGRWVVLVGPTIAVEEIVADSVVLALPTAPTARLLRPHARDAAEALAGVETASMAIVTLAVDAAALGELPGSGFLVPPVEGWTIKASTFSSTKWGWLEAAGRGTAYLRASIGRAGEAAVLQRPDAELVEVAVAEIGRAIGRPLPPILDRHVQRWGGALPQYAVGHADRIDVVRASVARLPGVEVAGATYEGVGIPAVVRTGRAAAAATLDHLTQAAR</sequence>
<dbReference type="EMBL" id="CAJB01000066">
    <property type="protein sequence ID" value="CCH77004.1"/>
    <property type="molecule type" value="Genomic_DNA"/>
</dbReference>
<organism evidence="3 4">
    <name type="scientific">Nostocoides japonicum T1-X7</name>
    <dbReference type="NCBI Taxonomy" id="1194083"/>
    <lineage>
        <taxon>Bacteria</taxon>
        <taxon>Bacillati</taxon>
        <taxon>Actinomycetota</taxon>
        <taxon>Actinomycetes</taxon>
        <taxon>Micrococcales</taxon>
        <taxon>Intrasporangiaceae</taxon>
        <taxon>Nostocoides</taxon>
    </lineage>
</organism>
<dbReference type="GO" id="GO:0016491">
    <property type="term" value="F:oxidoreductase activity"/>
    <property type="evidence" value="ECO:0007669"/>
    <property type="project" value="InterPro"/>
</dbReference>
<feature type="region of interest" description="Disordered" evidence="1">
    <location>
        <begin position="1"/>
        <end position="26"/>
    </location>
</feature>
<dbReference type="PANTHER" id="PTHR42923:SF3">
    <property type="entry name" value="PROTOPORPHYRINOGEN OXIDASE"/>
    <property type="match status" value="1"/>
</dbReference>
<gene>
    <name evidence="3" type="ORF">BN12_1580009</name>
</gene>
<comment type="caution">
    <text evidence="3">The sequence shown here is derived from an EMBL/GenBank/DDBJ whole genome shotgun (WGS) entry which is preliminary data.</text>
</comment>